<accession>A0A1G9E504</accession>
<dbReference type="AlphaFoldDB" id="A0A1G9E504"/>
<dbReference type="Proteomes" id="UP000198701">
    <property type="component" value="Unassembled WGS sequence"/>
</dbReference>
<evidence type="ECO:0000313" key="2">
    <source>
        <dbReference type="Proteomes" id="UP000198701"/>
    </source>
</evidence>
<evidence type="ECO:0000313" key="1">
    <source>
        <dbReference type="EMBL" id="SDK71194.1"/>
    </source>
</evidence>
<dbReference type="RefSeq" id="WP_092323756.1">
    <property type="nucleotide sequence ID" value="NZ_FNFU01000011.1"/>
</dbReference>
<dbReference type="Gene3D" id="3.30.530.20">
    <property type="match status" value="1"/>
</dbReference>
<gene>
    <name evidence="1" type="ORF">SAMN05216282_11130</name>
</gene>
<proteinExistence type="predicted"/>
<dbReference type="OrthoDB" id="6388102at2"/>
<dbReference type="InterPro" id="IPR019587">
    <property type="entry name" value="Polyketide_cyclase/dehydratase"/>
</dbReference>
<name>A0A1G9E504_9MICO</name>
<reference evidence="1 2" key="1">
    <citation type="submission" date="2016-10" db="EMBL/GenBank/DDBJ databases">
        <authorList>
            <person name="de Groot N.N."/>
        </authorList>
    </citation>
    <scope>NUCLEOTIDE SEQUENCE [LARGE SCALE GENOMIC DNA]</scope>
    <source>
        <strain evidence="1 2">CGMCC 1.5382</strain>
    </source>
</reference>
<sequence>MEKLNFTVEVNAPVHTVWTTMLDDATYRQWTSPFNAAGSWYEGSWVLGSEIRFIGPDTDGSLGGMIATVIENKSDERVTLEYLGEILRGVEYRDERSKFFGGRETYSYSESGGVTTVRVDLDSEEDFSAMFREMWPLALDRLKAIAES</sequence>
<dbReference type="EMBL" id="FNFU01000011">
    <property type="protein sequence ID" value="SDK71194.1"/>
    <property type="molecule type" value="Genomic_DNA"/>
</dbReference>
<keyword evidence="2" id="KW-1185">Reference proteome</keyword>
<dbReference type="STRING" id="386301.SAMN05216282_11130"/>
<dbReference type="SUPFAM" id="SSF55961">
    <property type="entry name" value="Bet v1-like"/>
    <property type="match status" value="1"/>
</dbReference>
<dbReference type="Pfam" id="PF10604">
    <property type="entry name" value="Polyketide_cyc2"/>
    <property type="match status" value="1"/>
</dbReference>
<protein>
    <submittedName>
        <fullName evidence="1">Uncharacterized conserved protein YndB, AHSA1/START domain</fullName>
    </submittedName>
</protein>
<dbReference type="InterPro" id="IPR023393">
    <property type="entry name" value="START-like_dom_sf"/>
</dbReference>
<organism evidence="1 2">
    <name type="scientific">Cryobacterium psychrotolerans</name>
    <dbReference type="NCBI Taxonomy" id="386301"/>
    <lineage>
        <taxon>Bacteria</taxon>
        <taxon>Bacillati</taxon>
        <taxon>Actinomycetota</taxon>
        <taxon>Actinomycetes</taxon>
        <taxon>Micrococcales</taxon>
        <taxon>Microbacteriaceae</taxon>
        <taxon>Cryobacterium</taxon>
    </lineage>
</organism>